<evidence type="ECO:0000256" key="2">
    <source>
        <dbReference type="ARBA" id="ARBA00022857"/>
    </source>
</evidence>
<accession>A0A8B8NXX7</accession>
<keyword evidence="3" id="KW-0560">Oxidoreductase</keyword>
<sequence length="313" mass="34882">MELEDFTITAAALLGLISLFKNLLVFIRWLHATFLRQPKNLREYGSWAVVTGPTDGIGKALAFELASKGLNLVLVGRNPSKLEATSSELRWRYGNEIQVKTVVADLAKLSGLEIEAAVASATEGLDVGVVVNNAGAAQGHPFAKYFHEVDDESMESILRVNVNAVVWVTKGVIGGMLKKKRGAIVNIGSGSTVYVSSFPLQTLYASTKAFMAMFSKSVALEYKDQGIDIQCQVPLFTATKMTMLKKRPIFVPSAEMFSRASIRWIGYDRQCNPYWSHAVEGFVFHTLDTISVWYIERYMTWMRKKGLEQDRHL</sequence>
<dbReference type="InterPro" id="IPR036291">
    <property type="entry name" value="NAD(P)-bd_dom_sf"/>
</dbReference>
<dbReference type="Pfam" id="PF00106">
    <property type="entry name" value="adh_short"/>
    <property type="match status" value="1"/>
</dbReference>
<dbReference type="Proteomes" id="UP000827889">
    <property type="component" value="Chromosome 1"/>
</dbReference>
<evidence type="ECO:0000256" key="5">
    <source>
        <dbReference type="SAM" id="Phobius"/>
    </source>
</evidence>
<dbReference type="KEGG" id="rarg:115738819"/>
<keyword evidence="2" id="KW-0521">NADP</keyword>
<dbReference type="PROSITE" id="PS00061">
    <property type="entry name" value="ADH_SHORT"/>
    <property type="match status" value="1"/>
</dbReference>
<feature type="transmembrane region" description="Helical" evidence="5">
    <location>
        <begin position="6"/>
        <end position="30"/>
    </location>
</feature>
<dbReference type="InterPro" id="IPR002347">
    <property type="entry name" value="SDR_fam"/>
</dbReference>
<gene>
    <name evidence="7" type="primary">LOC115738819</name>
</gene>
<dbReference type="OrthoDB" id="5545019at2759"/>
<dbReference type="PRINTS" id="PR00081">
    <property type="entry name" value="GDHRDH"/>
</dbReference>
<keyword evidence="5" id="KW-0472">Membrane</keyword>
<dbReference type="AlphaFoldDB" id="A0A8B8NXX7"/>
<organism evidence="6 7">
    <name type="scientific">Rhodamnia argentea</name>
    <dbReference type="NCBI Taxonomy" id="178133"/>
    <lineage>
        <taxon>Eukaryota</taxon>
        <taxon>Viridiplantae</taxon>
        <taxon>Streptophyta</taxon>
        <taxon>Embryophyta</taxon>
        <taxon>Tracheophyta</taxon>
        <taxon>Spermatophyta</taxon>
        <taxon>Magnoliopsida</taxon>
        <taxon>eudicotyledons</taxon>
        <taxon>Gunneridae</taxon>
        <taxon>Pentapetalae</taxon>
        <taxon>rosids</taxon>
        <taxon>malvids</taxon>
        <taxon>Myrtales</taxon>
        <taxon>Myrtaceae</taxon>
        <taxon>Myrtoideae</taxon>
        <taxon>Myrteae</taxon>
        <taxon>Australasian group</taxon>
        <taxon>Rhodamnia</taxon>
    </lineage>
</organism>
<protein>
    <submittedName>
        <fullName evidence="7">Very-long-chain 3-oxoacyl-CoA reductase 1-like</fullName>
    </submittedName>
</protein>
<dbReference type="GO" id="GO:0045703">
    <property type="term" value="F:ketoreductase activity"/>
    <property type="evidence" value="ECO:0007669"/>
    <property type="project" value="TreeGrafter"/>
</dbReference>
<evidence type="ECO:0000256" key="4">
    <source>
        <dbReference type="RuleBase" id="RU000363"/>
    </source>
</evidence>
<keyword evidence="5" id="KW-0812">Transmembrane</keyword>
<dbReference type="PANTHER" id="PTHR43899">
    <property type="entry name" value="RH59310P"/>
    <property type="match status" value="1"/>
</dbReference>
<evidence type="ECO:0000256" key="1">
    <source>
        <dbReference type="ARBA" id="ARBA00004240"/>
    </source>
</evidence>
<dbReference type="FunFam" id="3.40.50.720:FF:000137">
    <property type="entry name" value="Hydroxysteroid (17-beta) dehydrogenase 3"/>
    <property type="match status" value="1"/>
</dbReference>
<reference evidence="6" key="1">
    <citation type="submission" date="2025-05" db="UniProtKB">
        <authorList>
            <consortium name="RefSeq"/>
        </authorList>
    </citation>
    <scope>NUCLEOTIDE SEQUENCE [LARGE SCALE GENOMIC DNA]</scope>
</reference>
<dbReference type="RefSeq" id="XP_030527406.1">
    <property type="nucleotide sequence ID" value="XM_030671546.2"/>
</dbReference>
<proteinExistence type="inferred from homology"/>
<evidence type="ECO:0000313" key="7">
    <source>
        <dbReference type="RefSeq" id="XP_030527406.1"/>
    </source>
</evidence>
<dbReference type="PANTHER" id="PTHR43899:SF25">
    <property type="entry name" value="ENOYL-(ACYL CARRIER) REDUCTASE"/>
    <property type="match status" value="1"/>
</dbReference>
<keyword evidence="5" id="KW-1133">Transmembrane helix</keyword>
<evidence type="ECO:0000313" key="6">
    <source>
        <dbReference type="Proteomes" id="UP000827889"/>
    </source>
</evidence>
<comment type="subcellular location">
    <subcellularLocation>
        <location evidence="1">Endoplasmic reticulum</location>
    </subcellularLocation>
</comment>
<dbReference type="PIRSF" id="PIRSF000126">
    <property type="entry name" value="11-beta-HSD1"/>
    <property type="match status" value="1"/>
</dbReference>
<dbReference type="CDD" id="cd05356">
    <property type="entry name" value="17beta-HSD1_like_SDR_c"/>
    <property type="match status" value="1"/>
</dbReference>
<dbReference type="InterPro" id="IPR020904">
    <property type="entry name" value="Sc_DH/Rdtase_CS"/>
</dbReference>
<dbReference type="GeneID" id="115738819"/>
<dbReference type="InterPro" id="IPR051019">
    <property type="entry name" value="VLCFA-Steroid_DH"/>
</dbReference>
<dbReference type="Gene3D" id="3.40.50.720">
    <property type="entry name" value="NAD(P)-binding Rossmann-like Domain"/>
    <property type="match status" value="1"/>
</dbReference>
<dbReference type="GO" id="GO:0005783">
    <property type="term" value="C:endoplasmic reticulum"/>
    <property type="evidence" value="ECO:0007669"/>
    <property type="project" value="UniProtKB-SubCell"/>
</dbReference>
<reference evidence="7" key="2">
    <citation type="submission" date="2025-08" db="UniProtKB">
        <authorList>
            <consortium name="RefSeq"/>
        </authorList>
    </citation>
    <scope>IDENTIFICATION</scope>
    <source>
        <tissue evidence="7">Leaf</tissue>
    </source>
</reference>
<comment type="similarity">
    <text evidence="4">Belongs to the short-chain dehydrogenases/reductases (SDR) family.</text>
</comment>
<name>A0A8B8NXX7_9MYRT</name>
<keyword evidence="6" id="KW-1185">Reference proteome</keyword>
<dbReference type="PRINTS" id="PR00080">
    <property type="entry name" value="SDRFAMILY"/>
</dbReference>
<dbReference type="SUPFAM" id="SSF51735">
    <property type="entry name" value="NAD(P)-binding Rossmann-fold domains"/>
    <property type="match status" value="1"/>
</dbReference>
<evidence type="ECO:0000256" key="3">
    <source>
        <dbReference type="ARBA" id="ARBA00023002"/>
    </source>
</evidence>